<dbReference type="Proteomes" id="UP001163223">
    <property type="component" value="Chromosome"/>
</dbReference>
<accession>A0ACD4NUU9</accession>
<keyword evidence="2" id="KW-1185">Reference proteome</keyword>
<organism evidence="1 2">
    <name type="scientific">Antarcticirhabdus aurantiaca</name>
    <dbReference type="NCBI Taxonomy" id="2606717"/>
    <lineage>
        <taxon>Bacteria</taxon>
        <taxon>Pseudomonadati</taxon>
        <taxon>Pseudomonadota</taxon>
        <taxon>Alphaproteobacteria</taxon>
        <taxon>Hyphomicrobiales</taxon>
        <taxon>Aurantimonadaceae</taxon>
        <taxon>Antarcticirhabdus</taxon>
    </lineage>
</organism>
<sequence>MIDMDALMGAFGIMATSAGSWGWIVPGLIVGLVFSAIPGVSITMAMAIVLPMSLYMDFFPAIVFLTSVYTGAGFGGSVPAILMNIPGSPSSYATTFDGYAMSKKGQHNEALGYALFASTICGIFGYLLLLVVVEPLADIVLKIGPLEMFAVAVWGMLLIGSLGSKYISRGLFAAAFGLLLGGIGMNTAGFIRGTMGMPSLLDGISPIPAMIGLLASGQLLTLAGKDYIIEAEGSRTVSLSRILSGCWQTFRHPGVLVRGSVIGIVIGAVPGVGSSLGNLIAYAETKRTSKDPSSFGKGNPKGVIAAESAVASAEGGSMATMLALGIPGGGATAILLAAFMMHNIVPGPQFIETQKEMVYAIILNNIVQAIVLLFVGIGFIYVASNIVRVRTRYILPAILVIATMGTYAVEGSISGPITLFVFSLIGFLLVKFDYPVAAVVVGLLLGRMLETEFLRSYQLSGGDPTYLFERPGAMTIFGIMLFSMAMTAWGKRKQVLAEEAESAAMEALARQASVPEAEPGIKAGASGRH</sequence>
<evidence type="ECO:0000313" key="2">
    <source>
        <dbReference type="Proteomes" id="UP001163223"/>
    </source>
</evidence>
<dbReference type="EMBL" id="CP113520">
    <property type="protein sequence ID" value="WAJ30644.1"/>
    <property type="molecule type" value="Genomic_DNA"/>
</dbReference>
<protein>
    <submittedName>
        <fullName evidence="1">Tripartite tricarboxylate transporter permease</fullName>
    </submittedName>
</protein>
<gene>
    <name evidence="1" type="ORF">OXU80_10740</name>
</gene>
<reference evidence="1" key="1">
    <citation type="submission" date="2022-11" db="EMBL/GenBank/DDBJ databases">
        <title>beta-Carotene-producing bacterium, Jeongeuplla avenae sp. nov., alleviates the salt stress of Arabidopsis seedlings.</title>
        <authorList>
            <person name="Jiang L."/>
            <person name="Lee J."/>
        </authorList>
    </citation>
    <scope>NUCLEOTIDE SEQUENCE</scope>
    <source>
        <strain evidence="1">DY_R2A_6</strain>
    </source>
</reference>
<evidence type="ECO:0000313" key="1">
    <source>
        <dbReference type="EMBL" id="WAJ30644.1"/>
    </source>
</evidence>
<proteinExistence type="predicted"/>
<name>A0ACD4NUU9_9HYPH</name>